<evidence type="ECO:0000313" key="9">
    <source>
        <dbReference type="EMBL" id="CAA9891206.1"/>
    </source>
</evidence>
<comment type="similarity">
    <text evidence="7">Belongs to the transferase hexapeptide repeat family. LpxD subfamily.</text>
</comment>
<dbReference type="GO" id="GO:0016020">
    <property type="term" value="C:membrane"/>
    <property type="evidence" value="ECO:0007669"/>
    <property type="project" value="GOC"/>
</dbReference>
<dbReference type="NCBIfam" id="NF002060">
    <property type="entry name" value="PRK00892.1"/>
    <property type="match status" value="1"/>
</dbReference>
<dbReference type="NCBIfam" id="TIGR01853">
    <property type="entry name" value="lipid_A_lpxD"/>
    <property type="match status" value="1"/>
</dbReference>
<dbReference type="GO" id="GO:0103118">
    <property type="term" value="F:UDP-3-O-[(3R)-3-hydroxyacyl]-glucosamine N-acyltransferase activity"/>
    <property type="evidence" value="ECO:0007669"/>
    <property type="project" value="UniProtKB-EC"/>
</dbReference>
<dbReference type="PANTHER" id="PTHR43378:SF2">
    <property type="entry name" value="UDP-3-O-ACYLGLUCOSAMINE N-ACYLTRANSFERASE 1, MITOCHONDRIAL-RELATED"/>
    <property type="match status" value="1"/>
</dbReference>
<keyword evidence="10" id="KW-1185">Reference proteome</keyword>
<protein>
    <recommendedName>
        <fullName evidence="7">UDP-3-O-acylglucosamine N-acyltransferase</fullName>
        <ecNumber evidence="7">2.3.1.191</ecNumber>
    </recommendedName>
</protein>
<gene>
    <name evidence="7 9" type="primary">lpxD</name>
    <name evidence="9" type="ORF">METHB2_370012</name>
</gene>
<dbReference type="GO" id="GO:0009245">
    <property type="term" value="P:lipid A biosynthetic process"/>
    <property type="evidence" value="ECO:0007669"/>
    <property type="project" value="UniProtKB-UniRule"/>
</dbReference>
<comment type="subunit">
    <text evidence="7">Homotrimer.</text>
</comment>
<evidence type="ECO:0000256" key="4">
    <source>
        <dbReference type="ARBA" id="ARBA00022737"/>
    </source>
</evidence>
<dbReference type="Gene3D" id="2.160.10.10">
    <property type="entry name" value="Hexapeptide repeat proteins"/>
    <property type="match status" value="1"/>
</dbReference>
<feature type="domain" description="UDP-3-O-[3-hydroxymyristoyl] glucosamine N-acyltransferase non-repeat region" evidence="8">
    <location>
        <begin position="25"/>
        <end position="92"/>
    </location>
</feature>
<dbReference type="InterPro" id="IPR020573">
    <property type="entry name" value="UDP_GlcNAc_AcTrfase_non-rep"/>
</dbReference>
<feature type="active site" description="Proton acceptor" evidence="7">
    <location>
        <position position="242"/>
    </location>
</feature>
<dbReference type="EMBL" id="CADCXN010000066">
    <property type="protein sequence ID" value="CAA9891206.1"/>
    <property type="molecule type" value="Genomic_DNA"/>
</dbReference>
<dbReference type="Pfam" id="PF04613">
    <property type="entry name" value="LpxD"/>
    <property type="match status" value="1"/>
</dbReference>
<keyword evidence="5 7" id="KW-0443">Lipid metabolism</keyword>
<evidence type="ECO:0000256" key="5">
    <source>
        <dbReference type="ARBA" id="ARBA00023098"/>
    </source>
</evidence>
<evidence type="ECO:0000256" key="7">
    <source>
        <dbReference type="HAMAP-Rule" id="MF_00523"/>
    </source>
</evidence>
<dbReference type="RefSeq" id="WP_174626090.1">
    <property type="nucleotide sequence ID" value="NZ_CADCXN010000066.1"/>
</dbReference>
<dbReference type="CDD" id="cd03352">
    <property type="entry name" value="LbH_LpxD"/>
    <property type="match status" value="1"/>
</dbReference>
<comment type="pathway">
    <text evidence="7">Bacterial outer membrane biogenesis; LPS lipid A biosynthesis.</text>
</comment>
<comment type="caution">
    <text evidence="9">The sequence shown here is derived from an EMBL/GenBank/DDBJ whole genome shotgun (WGS) entry which is preliminary data.</text>
</comment>
<organism evidence="9 10">
    <name type="scientific">Candidatus Methylobacter favarea</name>
    <dbReference type="NCBI Taxonomy" id="2707345"/>
    <lineage>
        <taxon>Bacteria</taxon>
        <taxon>Pseudomonadati</taxon>
        <taxon>Pseudomonadota</taxon>
        <taxon>Gammaproteobacteria</taxon>
        <taxon>Methylococcales</taxon>
        <taxon>Methylococcaceae</taxon>
        <taxon>Methylobacter</taxon>
    </lineage>
</organism>
<dbReference type="PANTHER" id="PTHR43378">
    <property type="entry name" value="UDP-3-O-ACYLGLUCOSAMINE N-ACYLTRANSFERASE"/>
    <property type="match status" value="1"/>
</dbReference>
<evidence type="ECO:0000256" key="1">
    <source>
        <dbReference type="ARBA" id="ARBA00022516"/>
    </source>
</evidence>
<evidence type="ECO:0000256" key="6">
    <source>
        <dbReference type="ARBA" id="ARBA00023315"/>
    </source>
</evidence>
<dbReference type="SUPFAM" id="SSF51161">
    <property type="entry name" value="Trimeric LpxA-like enzymes"/>
    <property type="match status" value="1"/>
</dbReference>
<evidence type="ECO:0000256" key="2">
    <source>
        <dbReference type="ARBA" id="ARBA00022556"/>
    </source>
</evidence>
<dbReference type="Gene3D" id="3.40.1390.10">
    <property type="entry name" value="MurE/MurF, N-terminal domain"/>
    <property type="match status" value="1"/>
</dbReference>
<comment type="catalytic activity">
    <reaction evidence="7">
        <text>a UDP-3-O-[(3R)-3-hydroxyacyl]-alpha-D-glucosamine + a (3R)-hydroxyacyl-[ACP] = a UDP-2-N,3-O-bis[(3R)-3-hydroxyacyl]-alpha-D-glucosamine + holo-[ACP] + H(+)</text>
        <dbReference type="Rhea" id="RHEA:53836"/>
        <dbReference type="Rhea" id="RHEA-COMP:9685"/>
        <dbReference type="Rhea" id="RHEA-COMP:9945"/>
        <dbReference type="ChEBI" id="CHEBI:15378"/>
        <dbReference type="ChEBI" id="CHEBI:64479"/>
        <dbReference type="ChEBI" id="CHEBI:78827"/>
        <dbReference type="ChEBI" id="CHEBI:137740"/>
        <dbReference type="ChEBI" id="CHEBI:137748"/>
        <dbReference type="EC" id="2.3.1.191"/>
    </reaction>
</comment>
<name>A0A8S0XJ38_9GAMM</name>
<keyword evidence="3 7" id="KW-0808">Transferase</keyword>
<dbReference type="Proteomes" id="UP000494216">
    <property type="component" value="Unassembled WGS sequence"/>
</dbReference>
<reference evidence="9 10" key="1">
    <citation type="submission" date="2020-02" db="EMBL/GenBank/DDBJ databases">
        <authorList>
            <person name="Hogendoorn C."/>
        </authorList>
    </citation>
    <scope>NUCLEOTIDE SEQUENCE [LARGE SCALE GENOMIC DNA]</scope>
    <source>
        <strain evidence="9">METHB21</strain>
    </source>
</reference>
<proteinExistence type="inferred from homology"/>
<dbReference type="AlphaFoldDB" id="A0A8S0XJ38"/>
<sequence>MPITVKELADICGARIQGGDASAPLHSAADITSAQNGQVTQLTNKRYSTYIKDSAATACFIAEDFAVENVPESMALLICPDPEIGFIKAVELLHPERTYSRTIAPQAVIEGNVTLGAELYIGPYAVIGANTSIGAGSEILAGVYIGKNVKIGQNCRIYPYAVIYDNVIVGNHVIIHSGAVIGADGFGYKFRSNQHLKVPQVGNVIIEDNVEIGANTCIDRGALGSTTIGAGSKIDNLVQIGHNNKVGKNVIMCGQTGVSGSCTIEDYAILAGSVGVADHVTIGRGAVVMARAGVAGNIDAGAQVFGSPAKDRKTAYKEQVAISKLPELLKKVKRLEEKIRAVDENEDG</sequence>
<accession>A0A8S0XJ38</accession>
<keyword evidence="6 7" id="KW-0012">Acyltransferase</keyword>
<dbReference type="HAMAP" id="MF_00523">
    <property type="entry name" value="LpxD"/>
    <property type="match status" value="1"/>
</dbReference>
<dbReference type="InterPro" id="IPR011004">
    <property type="entry name" value="Trimer_LpxA-like_sf"/>
</dbReference>
<keyword evidence="2 7" id="KW-0441">Lipid A biosynthesis</keyword>
<dbReference type="GO" id="GO:0016410">
    <property type="term" value="F:N-acyltransferase activity"/>
    <property type="evidence" value="ECO:0007669"/>
    <property type="project" value="InterPro"/>
</dbReference>
<dbReference type="Pfam" id="PF00132">
    <property type="entry name" value="Hexapep"/>
    <property type="match status" value="1"/>
</dbReference>
<dbReference type="EC" id="2.3.1.191" evidence="7"/>
<dbReference type="InterPro" id="IPR001451">
    <property type="entry name" value="Hexapep"/>
</dbReference>
<evidence type="ECO:0000259" key="8">
    <source>
        <dbReference type="Pfam" id="PF04613"/>
    </source>
</evidence>
<comment type="function">
    <text evidence="7">Catalyzes the N-acylation of UDP-3-O-acylglucosamine using 3-hydroxyacyl-ACP as the acyl donor. Is involved in the biosynthesis of lipid A, a phosphorylated glycolipid that anchors the lipopolysaccharide to the outer membrane of the cell.</text>
</comment>
<keyword evidence="1 7" id="KW-0444">Lipid biosynthesis</keyword>
<dbReference type="InterPro" id="IPR007691">
    <property type="entry name" value="LpxD"/>
</dbReference>
<evidence type="ECO:0000256" key="3">
    <source>
        <dbReference type="ARBA" id="ARBA00022679"/>
    </source>
</evidence>
<evidence type="ECO:0000313" key="10">
    <source>
        <dbReference type="Proteomes" id="UP000494216"/>
    </source>
</evidence>
<keyword evidence="4 7" id="KW-0677">Repeat</keyword>